<dbReference type="EMBL" id="JAIGNO010000004">
    <property type="protein sequence ID" value="MBX7482521.1"/>
    <property type="molecule type" value="Genomic_DNA"/>
</dbReference>
<keyword evidence="2" id="KW-1185">Reference proteome</keyword>
<keyword evidence="1" id="KW-0456">Lyase</keyword>
<evidence type="ECO:0000313" key="2">
    <source>
        <dbReference type="Proteomes" id="UP000755104"/>
    </source>
</evidence>
<name>A0ABS7J876_9SPHN</name>
<dbReference type="PANTHER" id="PTHR42905:SF16">
    <property type="entry name" value="CARBOXYPHOSPHONOENOLPYRUVATE PHOSPHONOMUTASE-LIKE PROTEIN (AFU_ORTHOLOGUE AFUA_5G07230)"/>
    <property type="match status" value="1"/>
</dbReference>
<proteinExistence type="predicted"/>
<comment type="caution">
    <text evidence="1">The sequence shown here is derived from an EMBL/GenBank/DDBJ whole genome shotgun (WGS) entry which is preliminary data.</text>
</comment>
<dbReference type="PANTHER" id="PTHR42905">
    <property type="entry name" value="PHOSPHOENOLPYRUVATE CARBOXYLASE"/>
    <property type="match status" value="1"/>
</dbReference>
<reference evidence="1 2" key="1">
    <citation type="submission" date="2021-08" db="EMBL/GenBank/DDBJ databases">
        <title>Comparative Genomics Analysis of the Genus Qipengyuania Reveals Extensive Genetic Diversity and Metabolic Versatility, Including the Description of Fifteen Novel Species.</title>
        <authorList>
            <person name="Liu Y."/>
        </authorList>
    </citation>
    <scope>NUCLEOTIDE SEQUENCE [LARGE SCALE GENOMIC DNA]</scope>
    <source>
        <strain evidence="1 2">6D47A</strain>
    </source>
</reference>
<dbReference type="Gene3D" id="3.20.20.60">
    <property type="entry name" value="Phosphoenolpyruvate-binding domains"/>
    <property type="match status" value="1"/>
</dbReference>
<dbReference type="CDD" id="cd00377">
    <property type="entry name" value="ICL_PEPM"/>
    <property type="match status" value="1"/>
</dbReference>
<sequence length="247" mass="25723">MTTIAEFAALHRSAEPLVLFNIWDAGSAIAVEQAGARAIATGSLSLAGAQGYGDGEDIPFEVLLAIVRRIAASVNAPLTVDFETGFGIDEAALARNATALREAGAIGCNLEDRLLDGAGLRPVAEQARRIATVAAQGLFINARTDVFLAALMTGDNPNRRELVDQAIERAASYSEAGAGCFFAPGLGDLDLIGALCEAVSLPVNIMHLDGMDNAELARCGVARISYGPAPWRQAMAALAEQARAAMQ</sequence>
<organism evidence="1 2">
    <name type="scientific">Qipengyuania qiaonensis</name>
    <dbReference type="NCBI Taxonomy" id="2867240"/>
    <lineage>
        <taxon>Bacteria</taxon>
        <taxon>Pseudomonadati</taxon>
        <taxon>Pseudomonadota</taxon>
        <taxon>Alphaproteobacteria</taxon>
        <taxon>Sphingomonadales</taxon>
        <taxon>Erythrobacteraceae</taxon>
        <taxon>Qipengyuania</taxon>
    </lineage>
</organism>
<accession>A0ABS7J876</accession>
<gene>
    <name evidence="1" type="ORF">K3174_08260</name>
</gene>
<dbReference type="RefSeq" id="WP_221557787.1">
    <property type="nucleotide sequence ID" value="NZ_JAIGNO010000004.1"/>
</dbReference>
<evidence type="ECO:0000313" key="1">
    <source>
        <dbReference type="EMBL" id="MBX7482521.1"/>
    </source>
</evidence>
<dbReference type="InterPro" id="IPR015813">
    <property type="entry name" value="Pyrv/PenolPyrv_kinase-like_dom"/>
</dbReference>
<dbReference type="Pfam" id="PF13714">
    <property type="entry name" value="PEP_mutase"/>
    <property type="match status" value="1"/>
</dbReference>
<protein>
    <submittedName>
        <fullName evidence="1">Isocitrate lyase/phosphoenolpyruvate mutase family protein</fullName>
    </submittedName>
</protein>
<dbReference type="InterPro" id="IPR039556">
    <property type="entry name" value="ICL/PEPM"/>
</dbReference>
<dbReference type="Proteomes" id="UP000755104">
    <property type="component" value="Unassembled WGS sequence"/>
</dbReference>
<dbReference type="SUPFAM" id="SSF51621">
    <property type="entry name" value="Phosphoenolpyruvate/pyruvate domain"/>
    <property type="match status" value="1"/>
</dbReference>
<dbReference type="GO" id="GO:0016829">
    <property type="term" value="F:lyase activity"/>
    <property type="evidence" value="ECO:0007669"/>
    <property type="project" value="UniProtKB-KW"/>
</dbReference>
<dbReference type="InterPro" id="IPR040442">
    <property type="entry name" value="Pyrv_kinase-like_dom_sf"/>
</dbReference>